<evidence type="ECO:0000259" key="4">
    <source>
        <dbReference type="Pfam" id="PF12928"/>
    </source>
</evidence>
<dbReference type="Proteomes" id="UP000383932">
    <property type="component" value="Unassembled WGS sequence"/>
</dbReference>
<accession>A0A5N5QFD2</accession>
<protein>
    <submittedName>
        <fullName evidence="5">tRNA-splicing endonuclease subunit sen54</fullName>
    </submittedName>
</protein>
<dbReference type="PANTHER" id="PTHR21027:SF1">
    <property type="entry name" value="TRNA-SPLICING ENDONUCLEASE SUBUNIT SEN54"/>
    <property type="match status" value="1"/>
</dbReference>
<feature type="compositionally biased region" description="Basic and acidic residues" evidence="3">
    <location>
        <begin position="120"/>
        <end position="136"/>
    </location>
</feature>
<keyword evidence="2" id="KW-0819">tRNA processing</keyword>
<dbReference type="InterPro" id="IPR024336">
    <property type="entry name" value="tRNA_splic_suSen54_N"/>
</dbReference>
<evidence type="ECO:0000313" key="6">
    <source>
        <dbReference type="Proteomes" id="UP000383932"/>
    </source>
</evidence>
<feature type="domain" description="tRNA-splicing endonuclease subunit Sen54 N-terminal" evidence="4">
    <location>
        <begin position="77"/>
        <end position="155"/>
    </location>
</feature>
<dbReference type="GO" id="GO:0000379">
    <property type="term" value="P:tRNA-type intron splice site recognition and cleavage"/>
    <property type="evidence" value="ECO:0007669"/>
    <property type="project" value="TreeGrafter"/>
</dbReference>
<evidence type="ECO:0000256" key="3">
    <source>
        <dbReference type="SAM" id="MobiDB-lite"/>
    </source>
</evidence>
<evidence type="ECO:0000256" key="1">
    <source>
        <dbReference type="ARBA" id="ARBA00005736"/>
    </source>
</evidence>
<dbReference type="GO" id="GO:0004519">
    <property type="term" value="F:endonuclease activity"/>
    <property type="evidence" value="ECO:0007669"/>
    <property type="project" value="UniProtKB-KW"/>
</dbReference>
<dbReference type="InterPro" id="IPR024337">
    <property type="entry name" value="tRNA_splic_suSen54"/>
</dbReference>
<feature type="region of interest" description="Disordered" evidence="3">
    <location>
        <begin position="116"/>
        <end position="136"/>
    </location>
</feature>
<comment type="caution">
    <text evidence="5">The sequence shown here is derived from an EMBL/GenBank/DDBJ whole genome shotgun (WGS) entry which is preliminary data.</text>
</comment>
<name>A0A5N5QFD2_9AGAM</name>
<dbReference type="AlphaFoldDB" id="A0A5N5QFD2"/>
<sequence length="482" mass="53696">MDDQLEAPTSIIPKDQQDEDGESSGDEEMPDWTNIPGIRGLSRAIIPKRGEKEFEPAEGGATALQSHVLSKSRNAMFEALRGSRGANSKTISYAIWYPGLRRAHVRVARGTHFSSLGHSALREPEDSDSTKPQKRQELMPEEALYLMERGSLFCWRECDTSKFLSGQSDPDFEDCNVINGAPMSVQQAFTEMIGVDGLSLQHYLVYAYLKRLGYTVGRAVSPENTPLYPLPQPNNIDTSTFASRIRSLILGLVRKIFSRIRKVRAVINPFQFDPYHGASIGGMLGLMPRSFTVSSIFESLRTIVSGHDAPLRVHLKAKPAPGVEDGAQAFRIFWNVWKPSTPWRKLDVPKPDFEIAVVDARKTPVPDIYQLTELFASVEPRPPPPPRKRGPSNAKAAVPQQEQKKPQQRKKPNDEKPPGTWDRICQVLGFARPGPPSQPTPRPNLFAYLKAGRKNVIVAAVDGSMINFVRFGEGDFTSWPIV</sequence>
<feature type="region of interest" description="Disordered" evidence="3">
    <location>
        <begin position="376"/>
        <end position="421"/>
    </location>
</feature>
<reference evidence="5 6" key="1">
    <citation type="journal article" date="2019" name="Fungal Biol. Biotechnol.">
        <title>Draft genome sequence of fastidious pathogen Ceratobasidium theobromae, which causes vascular-streak dieback in Theobroma cacao.</title>
        <authorList>
            <person name="Ali S.S."/>
            <person name="Asman A."/>
            <person name="Shao J."/>
            <person name="Firmansyah A.P."/>
            <person name="Susilo A.W."/>
            <person name="Rosmana A."/>
            <person name="McMahon P."/>
            <person name="Junaid M."/>
            <person name="Guest D."/>
            <person name="Kheng T.Y."/>
            <person name="Meinhardt L.W."/>
            <person name="Bailey B.A."/>
        </authorList>
    </citation>
    <scope>NUCLEOTIDE SEQUENCE [LARGE SCALE GENOMIC DNA]</scope>
    <source>
        <strain evidence="5 6">CT2</strain>
    </source>
</reference>
<evidence type="ECO:0000313" key="5">
    <source>
        <dbReference type="EMBL" id="KAB5590452.1"/>
    </source>
</evidence>
<keyword evidence="5" id="KW-0540">Nuclease</keyword>
<feature type="compositionally biased region" description="Acidic residues" evidence="3">
    <location>
        <begin position="17"/>
        <end position="30"/>
    </location>
</feature>
<keyword evidence="5" id="KW-0378">Hydrolase</keyword>
<keyword evidence="5" id="KW-0255">Endonuclease</keyword>
<feature type="region of interest" description="Disordered" evidence="3">
    <location>
        <begin position="1"/>
        <end position="40"/>
    </location>
</feature>
<evidence type="ECO:0000256" key="2">
    <source>
        <dbReference type="ARBA" id="ARBA00022694"/>
    </source>
</evidence>
<comment type="similarity">
    <text evidence="1">Belongs to the SEN54 family.</text>
</comment>
<dbReference type="OrthoDB" id="408683at2759"/>
<dbReference type="GO" id="GO:0000214">
    <property type="term" value="C:tRNA-intron endonuclease complex"/>
    <property type="evidence" value="ECO:0007669"/>
    <property type="project" value="TreeGrafter"/>
</dbReference>
<dbReference type="PANTHER" id="PTHR21027">
    <property type="entry name" value="TRNA-SPLICING ENDONUCLEASE SUBUNIT SEN54"/>
    <property type="match status" value="1"/>
</dbReference>
<dbReference type="EMBL" id="SSOP01000169">
    <property type="protein sequence ID" value="KAB5590452.1"/>
    <property type="molecule type" value="Genomic_DNA"/>
</dbReference>
<proteinExistence type="inferred from homology"/>
<dbReference type="Pfam" id="PF12928">
    <property type="entry name" value="tRNA_int_end_N2"/>
    <property type="match status" value="1"/>
</dbReference>
<gene>
    <name evidence="5" type="ORF">CTheo_6115</name>
</gene>
<organism evidence="5 6">
    <name type="scientific">Ceratobasidium theobromae</name>
    <dbReference type="NCBI Taxonomy" id="1582974"/>
    <lineage>
        <taxon>Eukaryota</taxon>
        <taxon>Fungi</taxon>
        <taxon>Dikarya</taxon>
        <taxon>Basidiomycota</taxon>
        <taxon>Agaricomycotina</taxon>
        <taxon>Agaricomycetes</taxon>
        <taxon>Cantharellales</taxon>
        <taxon>Ceratobasidiaceae</taxon>
        <taxon>Ceratobasidium</taxon>
    </lineage>
</organism>
<keyword evidence="6" id="KW-1185">Reference proteome</keyword>